<feature type="non-terminal residue" evidence="2">
    <location>
        <position position="1"/>
    </location>
</feature>
<dbReference type="EMBL" id="JACEIK010006623">
    <property type="protein sequence ID" value="MCE2055988.1"/>
    <property type="molecule type" value="Genomic_DNA"/>
</dbReference>
<sequence>EQVADDADESDDKGQRNNTNNGGLNLRGYSESVGCPTDEMIKILKQQGQSITQF</sequence>
<evidence type="ECO:0000256" key="1">
    <source>
        <dbReference type="SAM" id="MobiDB-lite"/>
    </source>
</evidence>
<protein>
    <submittedName>
        <fullName evidence="2">Uncharacterized protein</fullName>
    </submittedName>
</protein>
<gene>
    <name evidence="2" type="ORF">HAX54_043893</name>
</gene>
<name>A0ABS8W357_DATST</name>
<proteinExistence type="predicted"/>
<feature type="compositionally biased region" description="Acidic residues" evidence="1">
    <location>
        <begin position="1"/>
        <end position="11"/>
    </location>
</feature>
<dbReference type="Proteomes" id="UP000823775">
    <property type="component" value="Unassembled WGS sequence"/>
</dbReference>
<keyword evidence="3" id="KW-1185">Reference proteome</keyword>
<organism evidence="2 3">
    <name type="scientific">Datura stramonium</name>
    <name type="common">Jimsonweed</name>
    <name type="synonym">Common thornapple</name>
    <dbReference type="NCBI Taxonomy" id="4076"/>
    <lineage>
        <taxon>Eukaryota</taxon>
        <taxon>Viridiplantae</taxon>
        <taxon>Streptophyta</taxon>
        <taxon>Embryophyta</taxon>
        <taxon>Tracheophyta</taxon>
        <taxon>Spermatophyta</taxon>
        <taxon>Magnoliopsida</taxon>
        <taxon>eudicotyledons</taxon>
        <taxon>Gunneridae</taxon>
        <taxon>Pentapetalae</taxon>
        <taxon>asterids</taxon>
        <taxon>lamiids</taxon>
        <taxon>Solanales</taxon>
        <taxon>Solanaceae</taxon>
        <taxon>Solanoideae</taxon>
        <taxon>Datureae</taxon>
        <taxon>Datura</taxon>
    </lineage>
</organism>
<accession>A0ABS8W357</accession>
<reference evidence="2 3" key="1">
    <citation type="journal article" date="2021" name="BMC Genomics">
        <title>Datura genome reveals duplications of psychoactive alkaloid biosynthetic genes and high mutation rate following tissue culture.</title>
        <authorList>
            <person name="Rajewski A."/>
            <person name="Carter-House D."/>
            <person name="Stajich J."/>
            <person name="Litt A."/>
        </authorList>
    </citation>
    <scope>NUCLEOTIDE SEQUENCE [LARGE SCALE GENOMIC DNA]</scope>
    <source>
        <strain evidence="2">AR-01</strain>
    </source>
</reference>
<feature type="region of interest" description="Disordered" evidence="1">
    <location>
        <begin position="1"/>
        <end position="31"/>
    </location>
</feature>
<comment type="caution">
    <text evidence="2">The sequence shown here is derived from an EMBL/GenBank/DDBJ whole genome shotgun (WGS) entry which is preliminary data.</text>
</comment>
<evidence type="ECO:0000313" key="2">
    <source>
        <dbReference type="EMBL" id="MCE2055988.1"/>
    </source>
</evidence>
<feature type="compositionally biased region" description="Low complexity" evidence="1">
    <location>
        <begin position="16"/>
        <end position="28"/>
    </location>
</feature>
<evidence type="ECO:0000313" key="3">
    <source>
        <dbReference type="Proteomes" id="UP000823775"/>
    </source>
</evidence>